<proteinExistence type="predicted"/>
<accession>A0A6C0HZS5</accession>
<feature type="transmembrane region" description="Helical" evidence="1">
    <location>
        <begin position="45"/>
        <end position="63"/>
    </location>
</feature>
<evidence type="ECO:0000313" key="2">
    <source>
        <dbReference type="EMBL" id="QHT85657.1"/>
    </source>
</evidence>
<feature type="transmembrane region" description="Helical" evidence="1">
    <location>
        <begin position="6"/>
        <end position="25"/>
    </location>
</feature>
<evidence type="ECO:0008006" key="3">
    <source>
        <dbReference type="Google" id="ProtNLM"/>
    </source>
</evidence>
<keyword evidence="1" id="KW-0472">Membrane</keyword>
<evidence type="ECO:0000256" key="1">
    <source>
        <dbReference type="SAM" id="Phobius"/>
    </source>
</evidence>
<organism evidence="2">
    <name type="scientific">viral metagenome</name>
    <dbReference type="NCBI Taxonomy" id="1070528"/>
    <lineage>
        <taxon>unclassified sequences</taxon>
        <taxon>metagenomes</taxon>
        <taxon>organismal metagenomes</taxon>
    </lineage>
</organism>
<dbReference type="AlphaFoldDB" id="A0A6C0HZS5"/>
<sequence>MKTKAIIFALVIFLLLDAVFIYLNYKVFNHQIIDVQRVVMIAKPIGIIVTYAVILFAFYYFILRTRRPVYEAALLGAIINGVYELTNYSLLKKWKLSTVVLDTLWGATSWGATTYITYQLF</sequence>
<keyword evidence="1" id="KW-0812">Transmembrane</keyword>
<name>A0A6C0HZS5_9ZZZZ</name>
<dbReference type="EMBL" id="MN740043">
    <property type="protein sequence ID" value="QHT85657.1"/>
    <property type="molecule type" value="Genomic_DNA"/>
</dbReference>
<reference evidence="2" key="1">
    <citation type="journal article" date="2020" name="Nature">
        <title>Giant virus diversity and host interactions through global metagenomics.</title>
        <authorList>
            <person name="Schulz F."/>
            <person name="Roux S."/>
            <person name="Paez-Espino D."/>
            <person name="Jungbluth S."/>
            <person name="Walsh D.A."/>
            <person name="Denef V.J."/>
            <person name="McMahon K.D."/>
            <person name="Konstantinidis K.T."/>
            <person name="Eloe-Fadrosh E.A."/>
            <person name="Kyrpides N.C."/>
            <person name="Woyke T."/>
        </authorList>
    </citation>
    <scope>NUCLEOTIDE SEQUENCE</scope>
    <source>
        <strain evidence="2">GVMAG-M-3300023184-182</strain>
    </source>
</reference>
<keyword evidence="1" id="KW-1133">Transmembrane helix</keyword>
<dbReference type="Pfam" id="PF09945">
    <property type="entry name" value="DUF2177"/>
    <property type="match status" value="1"/>
</dbReference>
<dbReference type="InterPro" id="IPR018687">
    <property type="entry name" value="DUF2177_membr"/>
</dbReference>
<protein>
    <recommendedName>
        <fullName evidence="3">DUF2177 family protein</fullName>
    </recommendedName>
</protein>